<protein>
    <submittedName>
        <fullName evidence="1">RICIN domain-containing protein</fullName>
    </submittedName>
</protein>
<evidence type="ECO:0000313" key="3">
    <source>
        <dbReference type="Proteomes" id="UP000664702"/>
    </source>
</evidence>
<dbReference type="InterPro" id="IPR035992">
    <property type="entry name" value="Ricin_B-like_lectins"/>
</dbReference>
<dbReference type="EMBL" id="JAGEMI010000001">
    <property type="protein sequence ID" value="MBO1868479.1"/>
    <property type="molecule type" value="Genomic_DNA"/>
</dbReference>
<evidence type="ECO:0000313" key="2">
    <source>
        <dbReference type="EMBL" id="UEM11992.1"/>
    </source>
</evidence>
<dbReference type="KEGG" id="bban:J4G43_047395"/>
<dbReference type="EMBL" id="CP086136">
    <property type="protein sequence ID" value="UEM11992.1"/>
    <property type="molecule type" value="Genomic_DNA"/>
</dbReference>
<accession>A0A939S630</accession>
<sequence>MGIYLIEYKADTNYVLGASDQMAGAAVVLRAKGTQNRFTLWDLSYDTGAITLNSSAGKLAIAPQGDRIAPETLLSLAVYNPADPKQQWELLKSPGFILSGADNNLCIDNKNRVAKDGNPAWLYQFNGSVAEQWNFVPLMSLRVVAPDEDLKVAK</sequence>
<reference evidence="2 3" key="2">
    <citation type="journal article" date="2022" name="Int. J. Syst. Evol. Microbiol.">
        <title>Strains of Bradyrhizobium barranii sp. nov. associated with legumes native to Canada are symbionts of soybeans and belong to different subspecies (subsp. barranii subsp. nov. and subsp. apii subsp. nov.) and symbiovars (sv. glycinearum and sv. septentrionale).</title>
        <authorList>
            <person name="Bromfield E.S.P."/>
            <person name="Cloutier S."/>
            <person name="Wasai-Hara S."/>
            <person name="Minamisawa K."/>
        </authorList>
    </citation>
    <scope>NUCLEOTIDE SEQUENCE [LARGE SCALE GENOMIC DNA]</scope>
    <source>
        <strain evidence="2 3">144S4</strain>
    </source>
</reference>
<gene>
    <name evidence="2" type="ORF">J4G43_047395</name>
    <name evidence="1" type="ORF">J4G43_49100</name>
</gene>
<proteinExistence type="predicted"/>
<organism evidence="1">
    <name type="scientific">Bradyrhizobium barranii subsp. barranii</name>
    <dbReference type="NCBI Taxonomy" id="2823807"/>
    <lineage>
        <taxon>Bacteria</taxon>
        <taxon>Pseudomonadati</taxon>
        <taxon>Pseudomonadota</taxon>
        <taxon>Alphaproteobacteria</taxon>
        <taxon>Hyphomicrobiales</taxon>
        <taxon>Nitrobacteraceae</taxon>
        <taxon>Bradyrhizobium</taxon>
        <taxon>Bradyrhizobium barranii</taxon>
    </lineage>
</organism>
<dbReference type="RefSeq" id="WP_208088950.1">
    <property type="nucleotide sequence ID" value="NZ_CP086136.1"/>
</dbReference>
<dbReference type="PROSITE" id="PS50231">
    <property type="entry name" value="RICIN_B_LECTIN"/>
    <property type="match status" value="1"/>
</dbReference>
<name>A0A939S630_9BRAD</name>
<dbReference type="SUPFAM" id="SSF50370">
    <property type="entry name" value="Ricin B-like lectins"/>
    <property type="match status" value="1"/>
</dbReference>
<dbReference type="AlphaFoldDB" id="A0A939S630"/>
<dbReference type="CDD" id="cd00161">
    <property type="entry name" value="beta-trefoil_Ricin-like"/>
    <property type="match status" value="1"/>
</dbReference>
<reference evidence="1" key="1">
    <citation type="submission" date="2021-03" db="EMBL/GenBank/DDBJ databases">
        <title>Whole Genome Sequence of Bradyrhizobium sp. Strain 144S4.</title>
        <authorList>
            <person name="Bromfield E.S.P."/>
            <person name="Cloutier S."/>
        </authorList>
    </citation>
    <scope>NUCLEOTIDE SEQUENCE [LARGE SCALE GENOMIC DNA]</scope>
    <source>
        <strain evidence="1">144S4</strain>
    </source>
</reference>
<dbReference type="Proteomes" id="UP000664702">
    <property type="component" value="Chromosome"/>
</dbReference>
<dbReference type="Gene3D" id="2.80.10.50">
    <property type="match status" value="1"/>
</dbReference>
<evidence type="ECO:0000313" key="1">
    <source>
        <dbReference type="EMBL" id="MBO1868479.1"/>
    </source>
</evidence>